<gene>
    <name evidence="2" type="ORF">ERS007739_02176</name>
</gene>
<organism evidence="2 3">
    <name type="scientific">Mycobacterium tuberculosis</name>
    <dbReference type="NCBI Taxonomy" id="1773"/>
    <lineage>
        <taxon>Bacteria</taxon>
        <taxon>Bacillati</taxon>
        <taxon>Actinomycetota</taxon>
        <taxon>Actinomycetes</taxon>
        <taxon>Mycobacteriales</taxon>
        <taxon>Mycobacteriaceae</taxon>
        <taxon>Mycobacterium</taxon>
        <taxon>Mycobacterium tuberculosis complex</taxon>
    </lineage>
</organism>
<evidence type="ECO:0000313" key="3">
    <source>
        <dbReference type="Proteomes" id="UP000039021"/>
    </source>
</evidence>
<protein>
    <submittedName>
        <fullName evidence="2">Uncharacterized protein</fullName>
    </submittedName>
</protein>
<dbReference type="Proteomes" id="UP000039021">
    <property type="component" value="Unassembled WGS sequence"/>
</dbReference>
<evidence type="ECO:0000313" key="2">
    <source>
        <dbReference type="EMBL" id="COY14025.1"/>
    </source>
</evidence>
<reference evidence="3" key="1">
    <citation type="submission" date="2015-03" db="EMBL/GenBank/DDBJ databases">
        <authorList>
            <consortium name="Pathogen Informatics"/>
        </authorList>
    </citation>
    <scope>NUCLEOTIDE SEQUENCE [LARGE SCALE GENOMIC DNA]</scope>
    <source>
        <strain evidence="3">N09902308</strain>
    </source>
</reference>
<proteinExistence type="predicted"/>
<accession>A0A916LBM5</accession>
<dbReference type="EMBL" id="CSBK01000953">
    <property type="protein sequence ID" value="COY14025.1"/>
    <property type="molecule type" value="Genomic_DNA"/>
</dbReference>
<sequence>MVARSKPASRSRVTSSSGSRRSRSISADRARAHRAIFSARISISVSLWFTGGS</sequence>
<feature type="region of interest" description="Disordered" evidence="1">
    <location>
        <begin position="1"/>
        <end position="30"/>
    </location>
</feature>
<name>A0A916LBM5_MYCTX</name>
<evidence type="ECO:0000256" key="1">
    <source>
        <dbReference type="SAM" id="MobiDB-lite"/>
    </source>
</evidence>
<comment type="caution">
    <text evidence="2">The sequence shown here is derived from an EMBL/GenBank/DDBJ whole genome shotgun (WGS) entry which is preliminary data.</text>
</comment>
<dbReference type="AlphaFoldDB" id="A0A916LBM5"/>
<feature type="compositionally biased region" description="Low complexity" evidence="1">
    <location>
        <begin position="1"/>
        <end position="27"/>
    </location>
</feature>